<dbReference type="AlphaFoldDB" id="A0A2S7XMX9"/>
<comment type="catalytic activity">
    <reaction evidence="1">
        <text>ATP + protein L-histidine = ADP + protein N-phospho-L-histidine.</text>
        <dbReference type="EC" id="2.7.13.3"/>
    </reaction>
</comment>
<proteinExistence type="predicted"/>
<accession>A0A2S7XMX9</accession>
<evidence type="ECO:0000256" key="4">
    <source>
        <dbReference type="ARBA" id="ARBA00022777"/>
    </source>
</evidence>
<dbReference type="SUPFAM" id="SSF47384">
    <property type="entry name" value="Homodimeric domain of signal transducing histidine kinase"/>
    <property type="match status" value="1"/>
</dbReference>
<dbReference type="InterPro" id="IPR036097">
    <property type="entry name" value="HisK_dim/P_sf"/>
</dbReference>
<keyword evidence="8" id="KW-1185">Reference proteome</keyword>
<dbReference type="EMBL" id="PPGH01000037">
    <property type="protein sequence ID" value="PQJ95085.1"/>
    <property type="molecule type" value="Genomic_DNA"/>
</dbReference>
<dbReference type="Proteomes" id="UP000239936">
    <property type="component" value="Unassembled WGS sequence"/>
</dbReference>
<sequence>MQQREAVNHILNSGHHLLNLINEVLDLARIESGLLDLHLENVAFLPLLDEVIGLSHPAAAARQITIYRDVSVKNYGYKRTKGD</sequence>
<dbReference type="Pfam" id="PF00512">
    <property type="entry name" value="HisKA"/>
    <property type="match status" value="1"/>
</dbReference>
<evidence type="ECO:0000313" key="7">
    <source>
        <dbReference type="EMBL" id="PQJ95085.1"/>
    </source>
</evidence>
<dbReference type="RefSeq" id="WP_105074141.1">
    <property type="nucleotide sequence ID" value="NZ_PPGH01000037.1"/>
</dbReference>
<dbReference type="InterPro" id="IPR003661">
    <property type="entry name" value="HisK_dim/P_dom"/>
</dbReference>
<name>A0A2S7XMX9_9GAMM</name>
<dbReference type="PANTHER" id="PTHR43711:SF26">
    <property type="entry name" value="SENSOR HISTIDINE KINASE RCSC"/>
    <property type="match status" value="1"/>
</dbReference>
<comment type="caution">
    <text evidence="7">The sequence shown here is derived from an EMBL/GenBank/DDBJ whole genome shotgun (WGS) entry which is preliminary data.</text>
</comment>
<reference evidence="7 8" key="1">
    <citation type="submission" date="2018-01" db="EMBL/GenBank/DDBJ databases">
        <title>The complete genome sequence of Chromatium okenii LaCa, a purple sulfur bacterium with a turbulent life.</title>
        <authorList>
            <person name="Luedin S.M."/>
            <person name="Liechti N."/>
            <person name="Storelli N."/>
            <person name="Danza F."/>
            <person name="Wittwer M."/>
            <person name="Pothier J.F."/>
            <person name="Tonolla M.A."/>
        </authorList>
    </citation>
    <scope>NUCLEOTIDE SEQUENCE [LARGE SCALE GENOMIC DNA]</scope>
    <source>
        <strain evidence="7 8">LaCa</strain>
    </source>
</reference>
<organism evidence="7 8">
    <name type="scientific">Chromatium okenii</name>
    <dbReference type="NCBI Taxonomy" id="61644"/>
    <lineage>
        <taxon>Bacteria</taxon>
        <taxon>Pseudomonadati</taxon>
        <taxon>Pseudomonadota</taxon>
        <taxon>Gammaproteobacteria</taxon>
        <taxon>Chromatiales</taxon>
        <taxon>Chromatiaceae</taxon>
        <taxon>Chromatium</taxon>
    </lineage>
</organism>
<keyword evidence="4" id="KW-0418">Kinase</keyword>
<dbReference type="InterPro" id="IPR050736">
    <property type="entry name" value="Sensor_HK_Regulatory"/>
</dbReference>
<dbReference type="PANTHER" id="PTHR43711">
    <property type="entry name" value="TWO-COMPONENT HISTIDINE KINASE"/>
    <property type="match status" value="1"/>
</dbReference>
<evidence type="ECO:0000259" key="6">
    <source>
        <dbReference type="Pfam" id="PF00512"/>
    </source>
</evidence>
<evidence type="ECO:0000313" key="8">
    <source>
        <dbReference type="Proteomes" id="UP000239936"/>
    </source>
</evidence>
<dbReference type="EC" id="2.7.13.3" evidence="2"/>
<keyword evidence="5" id="KW-0902">Two-component regulatory system</keyword>
<evidence type="ECO:0000256" key="5">
    <source>
        <dbReference type="ARBA" id="ARBA00023012"/>
    </source>
</evidence>
<gene>
    <name evidence="7" type="ORF">CXB77_12260</name>
</gene>
<protein>
    <recommendedName>
        <fullName evidence="2">histidine kinase</fullName>
        <ecNumber evidence="2">2.7.13.3</ecNumber>
    </recommendedName>
</protein>
<dbReference type="Gene3D" id="1.10.287.130">
    <property type="match status" value="1"/>
</dbReference>
<evidence type="ECO:0000256" key="2">
    <source>
        <dbReference type="ARBA" id="ARBA00012438"/>
    </source>
</evidence>
<feature type="domain" description="Signal transduction histidine kinase dimerisation/phosphoacceptor" evidence="6">
    <location>
        <begin position="2"/>
        <end position="33"/>
    </location>
</feature>
<dbReference type="GO" id="GO:0000155">
    <property type="term" value="F:phosphorelay sensor kinase activity"/>
    <property type="evidence" value="ECO:0007669"/>
    <property type="project" value="InterPro"/>
</dbReference>
<keyword evidence="3" id="KW-0808">Transferase</keyword>
<evidence type="ECO:0000256" key="3">
    <source>
        <dbReference type="ARBA" id="ARBA00022679"/>
    </source>
</evidence>
<evidence type="ECO:0000256" key="1">
    <source>
        <dbReference type="ARBA" id="ARBA00000085"/>
    </source>
</evidence>